<name>U6KLW0_9EIME</name>
<feature type="compositionally biased region" description="Basic residues" evidence="1">
    <location>
        <begin position="112"/>
        <end position="121"/>
    </location>
</feature>
<dbReference type="RefSeq" id="XP_037878716.1">
    <property type="nucleotide sequence ID" value="XM_038022862.1"/>
</dbReference>
<protein>
    <submittedName>
        <fullName evidence="2">Uncharacterized protein</fullName>
    </submittedName>
</protein>
<reference evidence="2" key="2">
    <citation type="submission" date="2013-10" db="EMBL/GenBank/DDBJ databases">
        <authorList>
            <person name="Aslett M."/>
        </authorList>
    </citation>
    <scope>NUCLEOTIDE SEQUENCE [LARGE SCALE GENOMIC DNA]</scope>
    <source>
        <strain evidence="2">Houghton</strain>
    </source>
</reference>
<dbReference type="GeneID" id="60404401"/>
<dbReference type="Proteomes" id="UP000030744">
    <property type="component" value="Unassembled WGS sequence"/>
</dbReference>
<evidence type="ECO:0000313" key="3">
    <source>
        <dbReference type="Proteomes" id="UP000030744"/>
    </source>
</evidence>
<feature type="compositionally biased region" description="Low complexity" evidence="1">
    <location>
        <begin position="227"/>
        <end position="246"/>
    </location>
</feature>
<feature type="region of interest" description="Disordered" evidence="1">
    <location>
        <begin position="83"/>
        <end position="136"/>
    </location>
</feature>
<evidence type="ECO:0000313" key="2">
    <source>
        <dbReference type="EMBL" id="CDJ36428.1"/>
    </source>
</evidence>
<dbReference type="AlphaFoldDB" id="U6KLW0"/>
<dbReference type="OrthoDB" id="348121at2759"/>
<reference evidence="2" key="1">
    <citation type="submission" date="2013-10" db="EMBL/GenBank/DDBJ databases">
        <title>Genomic analysis of the causative agents of coccidiosis in chickens.</title>
        <authorList>
            <person name="Reid A.J."/>
            <person name="Blake D."/>
            <person name="Billington K."/>
            <person name="Browne H."/>
            <person name="Dunn M."/>
            <person name="Hung S."/>
            <person name="Kawahara F."/>
            <person name="Miranda-Saavedra D."/>
            <person name="Mourier T."/>
            <person name="Nagra H."/>
            <person name="Otto T.D."/>
            <person name="Rawlings N."/>
            <person name="Sanchez A."/>
            <person name="Sanders M."/>
            <person name="Subramaniam C."/>
            <person name="Tay Y."/>
            <person name="Dear P."/>
            <person name="Doerig C."/>
            <person name="Gruber A."/>
            <person name="Parkinson J."/>
            <person name="Shirley M."/>
            <person name="Wan K.L."/>
            <person name="Berriman M."/>
            <person name="Tomley F."/>
            <person name="Pain A."/>
        </authorList>
    </citation>
    <scope>NUCLEOTIDE SEQUENCE [LARGE SCALE GENOMIC DNA]</scope>
    <source>
        <strain evidence="2">Houghton</strain>
    </source>
</reference>
<feature type="region of interest" description="Disordered" evidence="1">
    <location>
        <begin position="226"/>
        <end position="314"/>
    </location>
</feature>
<organism evidence="2 3">
    <name type="scientific">Eimeria mitis</name>
    <dbReference type="NCBI Taxonomy" id="44415"/>
    <lineage>
        <taxon>Eukaryota</taxon>
        <taxon>Sar</taxon>
        <taxon>Alveolata</taxon>
        <taxon>Apicomplexa</taxon>
        <taxon>Conoidasida</taxon>
        <taxon>Coccidia</taxon>
        <taxon>Eucoccidiorida</taxon>
        <taxon>Eimeriorina</taxon>
        <taxon>Eimeriidae</taxon>
        <taxon>Eimeria</taxon>
    </lineage>
</organism>
<feature type="compositionally biased region" description="Acidic residues" evidence="1">
    <location>
        <begin position="88"/>
        <end position="97"/>
    </location>
</feature>
<keyword evidence="3" id="KW-1185">Reference proteome</keyword>
<dbReference type="EMBL" id="HG735969">
    <property type="protein sequence ID" value="CDJ36428.1"/>
    <property type="molecule type" value="Genomic_DNA"/>
</dbReference>
<feature type="compositionally biased region" description="Basic and acidic residues" evidence="1">
    <location>
        <begin position="122"/>
        <end position="136"/>
    </location>
</feature>
<gene>
    <name evidence="2" type="ORF">EMH_0085110</name>
</gene>
<proteinExistence type="predicted"/>
<accession>U6KLW0</accession>
<dbReference type="VEuPathDB" id="ToxoDB:EMH_0085110"/>
<sequence>MRTFPPDDENIVLVELMLGSSRSIADEHELYFFRSEVPDIPTIPVGAGVGHPFAVSLSSAALQEALWRSYIRRRIPALSIKRKLAAGEDSEESDDAESCAPDAGKASPQLGKYRKRRRTKRKEREEAPGDEETKRSRLEELLATTEETLPPLPPLDPEIDALISVVLPGLEDALTADAWMFDDDDDFEFELPKLPKAGPSGGDATVDAWLGSEEAENLGEALDVVAGSWKPSTPPSTSEPSGAEPAETGKGEGPSDAATSEDSSGSEAIPSSETPRSDHSEQAVQRSDEVSSQPTAADAATAATQETAEDSFRTRSQDVPLLLADCLNLLTLPYLSTDEFDLLLGYTERLAGYAAGMMPVNCTGRSAVGVFGRIFIVVDTLFCSAEVLGQSAMKNVWWPKVLRHIEGAWDGQMQTTGAISVPDWKARVLNALFVALDHYRVGQRPPLHLVIGLKFALFVSPVSTGFQNPKWDPWRKAAAEWLVSMKEESQASGQSSQESTGGQ</sequence>
<feature type="compositionally biased region" description="Basic and acidic residues" evidence="1">
    <location>
        <begin position="275"/>
        <end position="289"/>
    </location>
</feature>
<feature type="compositionally biased region" description="Polar residues" evidence="1">
    <location>
        <begin position="257"/>
        <end position="274"/>
    </location>
</feature>
<feature type="compositionally biased region" description="Low complexity" evidence="1">
    <location>
        <begin position="295"/>
        <end position="306"/>
    </location>
</feature>
<evidence type="ECO:0000256" key="1">
    <source>
        <dbReference type="SAM" id="MobiDB-lite"/>
    </source>
</evidence>